<dbReference type="EMBL" id="CP106794">
    <property type="protein sequence ID" value="UXY25074.1"/>
    <property type="molecule type" value="Genomic_DNA"/>
</dbReference>
<keyword evidence="1" id="KW-0614">Plasmid</keyword>
<evidence type="ECO:0000313" key="2">
    <source>
        <dbReference type="Proteomes" id="UP001061298"/>
    </source>
</evidence>
<accession>A0ABY6EEJ6</accession>
<reference evidence="1" key="1">
    <citation type="submission" date="2022-10" db="EMBL/GenBank/DDBJ databases">
        <authorList>
            <person name="Mo P."/>
        </authorList>
    </citation>
    <scope>NUCLEOTIDE SEQUENCE</scope>
    <source>
        <strain evidence="1">HUAS 13-4</strain>
        <plasmid evidence="1">punmamed2</plasmid>
    </source>
</reference>
<gene>
    <name evidence="1" type="ORF">N8I84_42425</name>
</gene>
<sequence length="181" mass="18861">MTQSATTAPHPADLGSAPADLHQLDWASVHVPGDFCAIPAVIALQAGEAMATSRRFGRVHLGSMQEVTYGDIDGDGRPEAALEVECDNNGGTADGQLGFGAVILASRHGRLVALGSITPQEQAPDVHVTLLAGVQIQHGSVIVHENWYRATDMTCCATGTAVTTWTLHGDQLSPGTPEITS</sequence>
<protein>
    <submittedName>
        <fullName evidence="1">Uncharacterized protein</fullName>
    </submittedName>
</protein>
<evidence type="ECO:0000313" key="1">
    <source>
        <dbReference type="EMBL" id="UXY25074.1"/>
    </source>
</evidence>
<organism evidence="1 2">
    <name type="scientific">Streptomyces cynarae</name>
    <dbReference type="NCBI Taxonomy" id="2981134"/>
    <lineage>
        <taxon>Bacteria</taxon>
        <taxon>Bacillati</taxon>
        <taxon>Actinomycetota</taxon>
        <taxon>Actinomycetes</taxon>
        <taxon>Kitasatosporales</taxon>
        <taxon>Streptomycetaceae</taxon>
        <taxon>Streptomyces</taxon>
    </lineage>
</organism>
<dbReference type="RefSeq" id="WP_263235414.1">
    <property type="nucleotide sequence ID" value="NZ_CP106794.1"/>
</dbReference>
<dbReference type="Proteomes" id="UP001061298">
    <property type="component" value="Plasmid punmamed2"/>
</dbReference>
<keyword evidence="2" id="KW-1185">Reference proteome</keyword>
<name>A0ABY6EEJ6_9ACTN</name>
<proteinExistence type="predicted"/>
<geneLocation type="plasmid" evidence="1 2">
    <name>punmamed2</name>
</geneLocation>